<evidence type="ECO:0000256" key="1">
    <source>
        <dbReference type="ARBA" id="ARBA00022793"/>
    </source>
</evidence>
<dbReference type="RefSeq" id="XP_040636652.1">
    <property type="nucleotide sequence ID" value="XM_040779203.1"/>
</dbReference>
<keyword evidence="6" id="KW-1185">Reference proteome</keyword>
<keyword evidence="1" id="KW-0210">Decarboxylase</keyword>
<dbReference type="GO" id="GO:0005739">
    <property type="term" value="C:mitochondrion"/>
    <property type="evidence" value="ECO:0007669"/>
    <property type="project" value="TreeGrafter"/>
</dbReference>
<keyword evidence="3" id="KW-0732">Signal</keyword>
<dbReference type="STRING" id="1388766.A0A017S8K5"/>
<dbReference type="AlphaFoldDB" id="A0A017S8K5"/>
<gene>
    <name evidence="5" type="ORF">EURHEDRAFT_379735</name>
</gene>
<dbReference type="PANTHER" id="PTHR10067">
    <property type="entry name" value="PHOSPHATIDYLSERINE DECARBOXYLASE"/>
    <property type="match status" value="1"/>
</dbReference>
<keyword evidence="2" id="KW-0456">Lyase</keyword>
<organism evidence="5 6">
    <name type="scientific">Aspergillus ruber (strain CBS 135680)</name>
    <dbReference type="NCBI Taxonomy" id="1388766"/>
    <lineage>
        <taxon>Eukaryota</taxon>
        <taxon>Fungi</taxon>
        <taxon>Dikarya</taxon>
        <taxon>Ascomycota</taxon>
        <taxon>Pezizomycotina</taxon>
        <taxon>Eurotiomycetes</taxon>
        <taxon>Eurotiomycetidae</taxon>
        <taxon>Eurotiales</taxon>
        <taxon>Aspergillaceae</taxon>
        <taxon>Aspergillus</taxon>
        <taxon>Aspergillus subgen. Aspergillus</taxon>
    </lineage>
</organism>
<evidence type="ECO:0000259" key="4">
    <source>
        <dbReference type="Pfam" id="PF12588"/>
    </source>
</evidence>
<evidence type="ECO:0000256" key="2">
    <source>
        <dbReference type="ARBA" id="ARBA00023239"/>
    </source>
</evidence>
<dbReference type="GO" id="GO:0004609">
    <property type="term" value="F:phosphatidylserine decarboxylase activity"/>
    <property type="evidence" value="ECO:0007669"/>
    <property type="project" value="InterPro"/>
</dbReference>
<dbReference type="Proteomes" id="UP000019804">
    <property type="component" value="Unassembled WGS sequence"/>
</dbReference>
<sequence>MRLYAFLVTLFLQLAVLGHAFQDTYNRPGRWSATDHKNHREWLSNIARRVDESPEELHPVIKEFEDRIDTSPRLAMLFQSMFNEVPLHYTKQDNGAPQLRNYKHMLRVLNHLIRTAPSYSERKNRMSFVGLPINAVLDWPMGTPSGFAAFIDPEVNEMIQKILNDWGAFLQSPDSAYVLGTEKLDWFGPTALQDLTRVANIGKTNYTFDEMFISDPSDKTHGYTSWDNFFTRLFHDGIRPVSAPDNDSVIINACESKPYNVQHNVKAHDAFWVKEQPYSVIDMLGRDSMADRFVGGTIYQAFLSALSYHRWHAPISGKIVKSYIINGTYYSEPLFTGTTNPRDNHTFIDDVGIVTAETYLTSMATRAVIFIEADNPAIGTVAFIGVGMAEVSTCDITVKEGQHVKKGEELGMFHYGGSTHCLLFENGVNVTGFPENGGEWNVPVRGELAVVQ</sequence>
<feature type="signal peptide" evidence="3">
    <location>
        <begin position="1"/>
        <end position="20"/>
    </location>
</feature>
<accession>A0A017S8K5</accession>
<reference evidence="6" key="1">
    <citation type="journal article" date="2014" name="Nat. Commun.">
        <title>Genomic adaptations of the halophilic Dead Sea filamentous fungus Eurotium rubrum.</title>
        <authorList>
            <person name="Kis-Papo T."/>
            <person name="Weig A.R."/>
            <person name="Riley R."/>
            <person name="Persoh D."/>
            <person name="Salamov A."/>
            <person name="Sun H."/>
            <person name="Lipzen A."/>
            <person name="Wasser S.P."/>
            <person name="Rambold G."/>
            <person name="Grigoriev I.V."/>
            <person name="Nevo E."/>
        </authorList>
    </citation>
    <scope>NUCLEOTIDE SEQUENCE [LARGE SCALE GENOMIC DNA]</scope>
    <source>
        <strain evidence="6">CBS 135680</strain>
    </source>
</reference>
<proteinExistence type="predicted"/>
<protein>
    <submittedName>
        <fullName evidence="5">Phosphatidylserine decarboxylase family protein</fullName>
    </submittedName>
</protein>
<dbReference type="InterPro" id="IPR003817">
    <property type="entry name" value="PS_Dcarbxylase"/>
</dbReference>
<evidence type="ECO:0000313" key="6">
    <source>
        <dbReference type="Proteomes" id="UP000019804"/>
    </source>
</evidence>
<dbReference type="OrthoDB" id="5973539at2759"/>
<feature type="chain" id="PRO_5001495752" evidence="3">
    <location>
        <begin position="21"/>
        <end position="452"/>
    </location>
</feature>
<dbReference type="Pfam" id="PF12588">
    <property type="entry name" value="PSDC"/>
    <property type="match status" value="1"/>
</dbReference>
<dbReference type="EMBL" id="KK088434">
    <property type="protein sequence ID" value="EYE92964.1"/>
    <property type="molecule type" value="Genomic_DNA"/>
</dbReference>
<dbReference type="Pfam" id="PF02666">
    <property type="entry name" value="PS_Dcarbxylase"/>
    <property type="match status" value="1"/>
</dbReference>
<evidence type="ECO:0000256" key="3">
    <source>
        <dbReference type="SAM" id="SignalP"/>
    </source>
</evidence>
<dbReference type="GeneID" id="63694327"/>
<dbReference type="HOGENOM" id="CLU_033450_1_0_1"/>
<dbReference type="PANTHER" id="PTHR10067:SF9">
    <property type="entry name" value="PHOSPHATIDYLSERINE DECARBOXYLASE FAMILY PROTEIN (AFU_ORTHOLOGUE AFUA_7G01730)"/>
    <property type="match status" value="1"/>
</dbReference>
<evidence type="ECO:0000313" key="5">
    <source>
        <dbReference type="EMBL" id="EYE92964.1"/>
    </source>
</evidence>
<name>A0A017S8K5_ASPRC</name>
<dbReference type="InterPro" id="IPR022237">
    <property type="entry name" value="PsiD-like"/>
</dbReference>
<dbReference type="GO" id="GO:0006646">
    <property type="term" value="P:phosphatidylethanolamine biosynthetic process"/>
    <property type="evidence" value="ECO:0007669"/>
    <property type="project" value="TreeGrafter"/>
</dbReference>
<feature type="domain" description="L-tryptophan decarboxylase PsiD-like" evidence="4">
    <location>
        <begin position="58"/>
        <end position="195"/>
    </location>
</feature>